<dbReference type="PANTHER" id="PTHR37811">
    <property type="entry name" value="BLL5343 PROTEIN"/>
    <property type="match status" value="1"/>
</dbReference>
<feature type="domain" description="ABM" evidence="1">
    <location>
        <begin position="16"/>
        <end position="104"/>
    </location>
</feature>
<keyword evidence="2" id="KW-0503">Monooxygenase</keyword>
<evidence type="ECO:0000313" key="2">
    <source>
        <dbReference type="EMBL" id="BBL07445.1"/>
    </source>
</evidence>
<keyword evidence="2" id="KW-0560">Oxidoreductase</keyword>
<organism evidence="2 3">
    <name type="scientific">Alistipes dispar</name>
    <dbReference type="NCBI Taxonomy" id="2585119"/>
    <lineage>
        <taxon>Bacteria</taxon>
        <taxon>Pseudomonadati</taxon>
        <taxon>Bacteroidota</taxon>
        <taxon>Bacteroidia</taxon>
        <taxon>Bacteroidales</taxon>
        <taxon>Rikenellaceae</taxon>
        <taxon>Alistipes</taxon>
    </lineage>
</organism>
<name>A0A4Y1X337_9BACT</name>
<dbReference type="SUPFAM" id="SSF54909">
    <property type="entry name" value="Dimeric alpha+beta barrel"/>
    <property type="match status" value="1"/>
</dbReference>
<sequence length="130" mass="14618">MKDTSPDNTAAKSAGTVVIFEVTPRREGLNEYLELGAALQSELRKTPGFIRAERFSSLSEEGKLLSVSFWENEKAAAAWRNRPAHRNCQKKGGETLFERYSITVASVVRGYTRDERAQAPQDSEKALRRK</sequence>
<proteinExistence type="predicted"/>
<accession>A0A4Y1X337</accession>
<evidence type="ECO:0000259" key="1">
    <source>
        <dbReference type="PROSITE" id="PS51725"/>
    </source>
</evidence>
<dbReference type="KEGG" id="ada:A5CPEGH6_20830"/>
<dbReference type="OrthoDB" id="9798439at2"/>
<evidence type="ECO:0000313" key="3">
    <source>
        <dbReference type="Proteomes" id="UP000319374"/>
    </source>
</evidence>
<dbReference type="Gene3D" id="3.30.70.100">
    <property type="match status" value="1"/>
</dbReference>
<dbReference type="AlphaFoldDB" id="A0A4Y1X337"/>
<dbReference type="InterPro" id="IPR011008">
    <property type="entry name" value="Dimeric_a/b-barrel"/>
</dbReference>
<dbReference type="Proteomes" id="UP000319374">
    <property type="component" value="Chromosome"/>
</dbReference>
<dbReference type="InterPro" id="IPR052936">
    <property type="entry name" value="Jasmonate_Hydroxylase-like"/>
</dbReference>
<dbReference type="GO" id="GO:0004497">
    <property type="term" value="F:monooxygenase activity"/>
    <property type="evidence" value="ECO:0007669"/>
    <property type="project" value="UniProtKB-KW"/>
</dbReference>
<dbReference type="PANTHER" id="PTHR37811:SF2">
    <property type="entry name" value="ABM DOMAIN-CONTAINING PROTEIN"/>
    <property type="match status" value="1"/>
</dbReference>
<reference evidence="3" key="1">
    <citation type="submission" date="2019-06" db="EMBL/GenBank/DDBJ databases">
        <title>Alistipes onderdonkii subsp. vulgaris subsp. nov., Alistipes dispar sp. nov. and Alistipes communis sp. nov., isolated from human faeces, and creation of Alistipes onderdonkii subsp. onderdonkii subsp. nov.</title>
        <authorList>
            <person name="Sakamoto M."/>
            <person name="Ikeyama N."/>
            <person name="Ogata Y."/>
            <person name="Suda W."/>
            <person name="Iino T."/>
            <person name="Hattori M."/>
            <person name="Ohkuma M."/>
        </authorList>
    </citation>
    <scope>NUCLEOTIDE SEQUENCE [LARGE SCALE GENOMIC DNA]</scope>
    <source>
        <strain evidence="3">5CPEGH6</strain>
    </source>
</reference>
<dbReference type="EMBL" id="AP019736">
    <property type="protein sequence ID" value="BBL07445.1"/>
    <property type="molecule type" value="Genomic_DNA"/>
</dbReference>
<protein>
    <submittedName>
        <fullName evidence="2">Antibiotic biosynthesis monooxygenase</fullName>
    </submittedName>
</protein>
<dbReference type="RefSeq" id="WP_141429617.1">
    <property type="nucleotide sequence ID" value="NZ_AP019736.1"/>
</dbReference>
<dbReference type="PROSITE" id="PS51725">
    <property type="entry name" value="ABM"/>
    <property type="match status" value="1"/>
</dbReference>
<gene>
    <name evidence="2" type="ORF">A5CPEGH6_20830</name>
</gene>
<dbReference type="InterPro" id="IPR007138">
    <property type="entry name" value="ABM_dom"/>
</dbReference>
<dbReference type="GeneID" id="98674070"/>
<dbReference type="Pfam" id="PF03992">
    <property type="entry name" value="ABM"/>
    <property type="match status" value="1"/>
</dbReference>
<keyword evidence="3" id="KW-1185">Reference proteome</keyword>